<feature type="compositionally biased region" description="Polar residues" evidence="9">
    <location>
        <begin position="33"/>
        <end position="69"/>
    </location>
</feature>
<dbReference type="GO" id="GO:0030154">
    <property type="term" value="P:cell differentiation"/>
    <property type="evidence" value="ECO:0007669"/>
    <property type="project" value="UniProtKB-KW"/>
</dbReference>
<keyword evidence="5" id="KW-0694">RNA-binding</keyword>
<dbReference type="Pfam" id="PF23278">
    <property type="entry name" value="Piwi_N"/>
    <property type="match status" value="1"/>
</dbReference>
<comment type="similarity">
    <text evidence="7">Belongs to the argonaute family. Piwi subfamily.</text>
</comment>
<dbReference type="Gene3D" id="3.30.420.10">
    <property type="entry name" value="Ribonuclease H-like superfamily/Ribonuclease H"/>
    <property type="match status" value="1"/>
</dbReference>
<evidence type="ECO:0000256" key="4">
    <source>
        <dbReference type="ARBA" id="ARBA00022782"/>
    </source>
</evidence>
<organism evidence="12 13">
    <name type="scientific">Mythimna separata</name>
    <name type="common">Oriental armyworm</name>
    <name type="synonym">Pseudaletia separata</name>
    <dbReference type="NCBI Taxonomy" id="271217"/>
    <lineage>
        <taxon>Eukaryota</taxon>
        <taxon>Metazoa</taxon>
        <taxon>Ecdysozoa</taxon>
        <taxon>Arthropoda</taxon>
        <taxon>Hexapoda</taxon>
        <taxon>Insecta</taxon>
        <taxon>Pterygota</taxon>
        <taxon>Neoptera</taxon>
        <taxon>Endopterygota</taxon>
        <taxon>Lepidoptera</taxon>
        <taxon>Glossata</taxon>
        <taxon>Ditrysia</taxon>
        <taxon>Noctuoidea</taxon>
        <taxon>Noctuidae</taxon>
        <taxon>Noctuinae</taxon>
        <taxon>Hadenini</taxon>
        <taxon>Mythimna</taxon>
    </lineage>
</organism>
<feature type="domain" description="Piwi" evidence="11">
    <location>
        <begin position="647"/>
        <end position="939"/>
    </location>
</feature>
<dbReference type="CDD" id="cd02845">
    <property type="entry name" value="PAZ_piwi_like"/>
    <property type="match status" value="1"/>
</dbReference>
<protein>
    <submittedName>
        <fullName evidence="12">Uncharacterized protein</fullName>
    </submittedName>
</protein>
<comment type="subunit">
    <text evidence="8">Interacts (when symmetrically methylated) with Papi/TDRKH. Interacts with Vasa.</text>
</comment>
<dbReference type="GO" id="GO:0003723">
    <property type="term" value="F:RNA binding"/>
    <property type="evidence" value="ECO:0007669"/>
    <property type="project" value="UniProtKB-KW"/>
</dbReference>
<evidence type="ECO:0000256" key="8">
    <source>
        <dbReference type="ARBA" id="ARBA00063505"/>
    </source>
</evidence>
<evidence type="ECO:0000256" key="2">
    <source>
        <dbReference type="ARBA" id="ARBA00022473"/>
    </source>
</evidence>
<accession>A0AAD7YEY7</accession>
<evidence type="ECO:0000256" key="1">
    <source>
        <dbReference type="ARBA" id="ARBA00004496"/>
    </source>
</evidence>
<dbReference type="Gene3D" id="3.40.50.2300">
    <property type="match status" value="1"/>
</dbReference>
<feature type="region of interest" description="Disordered" evidence="9">
    <location>
        <begin position="32"/>
        <end position="90"/>
    </location>
</feature>
<dbReference type="InterPro" id="IPR012337">
    <property type="entry name" value="RNaseH-like_sf"/>
</dbReference>
<name>A0AAD7YEY7_MYTSE</name>
<reference evidence="12" key="1">
    <citation type="submission" date="2023-03" db="EMBL/GenBank/DDBJ databases">
        <title>Chromosome-level genomes of two armyworms, Mythimna separata and Mythimna loreyi, provide insights into the biosynthesis and reception of sex pheromones.</title>
        <authorList>
            <person name="Zhao H."/>
        </authorList>
    </citation>
    <scope>NUCLEOTIDE SEQUENCE</scope>
    <source>
        <strain evidence="12">BeijingLab</strain>
        <tissue evidence="12">Pupa</tissue>
    </source>
</reference>
<dbReference type="FunFam" id="3.30.420.10:FF:000014">
    <property type="entry name" value="Piwi-like RNA-mediated gene silencing 1"/>
    <property type="match status" value="1"/>
</dbReference>
<feature type="region of interest" description="Disordered" evidence="9">
    <location>
        <begin position="102"/>
        <end position="122"/>
    </location>
</feature>
<comment type="caution">
    <text evidence="12">The sequence shown here is derived from an EMBL/GenBank/DDBJ whole genome shotgun (WGS) entry which is preliminary data.</text>
</comment>
<sequence>MLTQKVNKAGEMADPMRGRGRGLALLQALKKTQMVSSDEATSESSPDASATPSMAPSAIGTVSPSLLGTSSASVPPSVCSSSTSGATSIGGRGKMAAMLLAKAQQKPGGPVTFTPAGDGSPAALPQMKGAGRGLKLLQSLQASKAAGDSQSPKPDVQQITEKMAETSVSATFKPPGDEPKRKLYREVKDTPPVTRKGTSGTPVQVTANYIYLNFEENSVYEYEVRYDPDQDYRNLRFKLLAEHRQYFKEKTFDGTTLYLPHRLPEEAHNLVSTNPFDNSKVRINIVFRRTRKLSEMIHIYNVIFKCIMKDLQLVRINRDHFNDKAGIQIPQHKLEVWPGYVTAVDEYEGGLMLTLDSTHKVLRTQSVLSFIKETVQAEGAGWKKAIAERLVGCSVMTMYNKKMFRVDSIDDTQSPKSTFEKMVDGKPVQISFIDYYKNNYGIQIKDWDQPLLISRDSKRMPGQEKPTDFMICLIPELCQLTGLTDDQRSNFRLMKDVATYTKITPNQRHAAFKKYIETVMSNETAKSRLAGWGLSIAPETIQLTARTLQPETLYFGNNVKIPGKPNADWNGEVTRHHVMQAMDIMKWVILYTDRDKQVAHDFLETVKRSCRPMGINVADPQMVRLPNDRTDSYVINLKKVITSNIQIVVVICPSARDDRYGAIKKICCADNPVPSQVINARTLMNQNKIRAITQKILLQMNCKLGGTLWNINIPFKSAMVIGIDSHHDATRKKQSVCAFVASFNQSMTHWYSRVVFQSKGQEIVDNLKDCLVESLKHYLNVNGCLPERIIIYRDGVGDGELKILQQYEIPQMKICLSVLGGEYKPALTYIVVQKRINTRIFMKAGGGYENPNPGTVVDHGVTRRDWYDFLIVSQKVNQGTVTPTHYVVIHDSSDMTPDQCQRITYKLCHLYFNWPGTVRVPAPCQYAHKLAYLVGNSIHSQPASSLADKLFFL</sequence>
<evidence type="ECO:0000256" key="3">
    <source>
        <dbReference type="ARBA" id="ARBA00022490"/>
    </source>
</evidence>
<evidence type="ECO:0000313" key="12">
    <source>
        <dbReference type="EMBL" id="KAJ8712255.1"/>
    </source>
</evidence>
<dbReference type="SMART" id="SM00950">
    <property type="entry name" value="Piwi"/>
    <property type="match status" value="1"/>
</dbReference>
<evidence type="ECO:0000256" key="5">
    <source>
        <dbReference type="ARBA" id="ARBA00022884"/>
    </source>
</evidence>
<dbReference type="EMBL" id="JARGEI010000021">
    <property type="protein sequence ID" value="KAJ8712255.1"/>
    <property type="molecule type" value="Genomic_DNA"/>
</dbReference>
<dbReference type="InterPro" id="IPR003100">
    <property type="entry name" value="PAZ_dom"/>
</dbReference>
<evidence type="ECO:0000313" key="13">
    <source>
        <dbReference type="Proteomes" id="UP001231518"/>
    </source>
</evidence>
<keyword evidence="2" id="KW-0217">Developmental protein</keyword>
<keyword evidence="6" id="KW-0943">RNA-mediated gene silencing</keyword>
<comment type="subcellular location">
    <subcellularLocation>
        <location evidence="1">Cytoplasm</location>
    </subcellularLocation>
</comment>
<dbReference type="InterPro" id="IPR036397">
    <property type="entry name" value="RNaseH_sf"/>
</dbReference>
<dbReference type="GO" id="GO:0140965">
    <property type="term" value="P:secondary piRNA processing"/>
    <property type="evidence" value="ECO:0007669"/>
    <property type="project" value="UniProtKB-ARBA"/>
</dbReference>
<dbReference type="PANTHER" id="PTHR22891">
    <property type="entry name" value="EUKARYOTIC TRANSLATION INITIATION FACTOR 2C"/>
    <property type="match status" value="1"/>
</dbReference>
<dbReference type="PROSITE" id="PS50821">
    <property type="entry name" value="PAZ"/>
    <property type="match status" value="1"/>
</dbReference>
<feature type="compositionally biased region" description="Low complexity" evidence="9">
    <location>
        <begin position="70"/>
        <end position="87"/>
    </location>
</feature>
<keyword evidence="3" id="KW-0963">Cytoplasm</keyword>
<dbReference type="SMART" id="SM00949">
    <property type="entry name" value="PAZ"/>
    <property type="match status" value="1"/>
</dbReference>
<evidence type="ECO:0000256" key="6">
    <source>
        <dbReference type="ARBA" id="ARBA00023158"/>
    </source>
</evidence>
<dbReference type="GO" id="GO:0005737">
    <property type="term" value="C:cytoplasm"/>
    <property type="evidence" value="ECO:0007669"/>
    <property type="project" value="UniProtKB-SubCell"/>
</dbReference>
<dbReference type="AlphaFoldDB" id="A0AAD7YEY7"/>
<dbReference type="PROSITE" id="PS50822">
    <property type="entry name" value="PIWI"/>
    <property type="match status" value="1"/>
</dbReference>
<dbReference type="Gene3D" id="2.170.260.10">
    <property type="entry name" value="paz domain"/>
    <property type="match status" value="1"/>
</dbReference>
<evidence type="ECO:0000256" key="7">
    <source>
        <dbReference type="ARBA" id="ARBA00038291"/>
    </source>
</evidence>
<keyword evidence="13" id="KW-1185">Reference proteome</keyword>
<evidence type="ECO:0000256" key="9">
    <source>
        <dbReference type="SAM" id="MobiDB-lite"/>
    </source>
</evidence>
<gene>
    <name evidence="12" type="ORF">PYW07_005097</name>
</gene>
<dbReference type="Proteomes" id="UP001231518">
    <property type="component" value="Chromosome 17"/>
</dbReference>
<feature type="domain" description="PAZ" evidence="10">
    <location>
        <begin position="366"/>
        <end position="482"/>
    </location>
</feature>
<dbReference type="FunFam" id="2.170.260.10:FF:000003">
    <property type="entry name" value="Piwi-like RNA-mediated gene silencing 2"/>
    <property type="match status" value="1"/>
</dbReference>
<evidence type="ECO:0000259" key="11">
    <source>
        <dbReference type="PROSITE" id="PS50822"/>
    </source>
</evidence>
<dbReference type="SUPFAM" id="SSF101690">
    <property type="entry name" value="PAZ domain"/>
    <property type="match status" value="1"/>
</dbReference>
<evidence type="ECO:0000259" key="10">
    <source>
        <dbReference type="PROSITE" id="PS50821"/>
    </source>
</evidence>
<dbReference type="Pfam" id="PF02170">
    <property type="entry name" value="PAZ"/>
    <property type="match status" value="1"/>
</dbReference>
<dbReference type="Pfam" id="PF02171">
    <property type="entry name" value="Piwi"/>
    <property type="match status" value="1"/>
</dbReference>
<dbReference type="InterPro" id="IPR003165">
    <property type="entry name" value="Piwi"/>
</dbReference>
<proteinExistence type="inferred from homology"/>
<keyword evidence="4" id="KW-0221">Differentiation</keyword>
<dbReference type="CDD" id="cd04658">
    <property type="entry name" value="Piwi_piwi-like_Euk"/>
    <property type="match status" value="1"/>
</dbReference>
<dbReference type="InterPro" id="IPR036085">
    <property type="entry name" value="PAZ_dom_sf"/>
</dbReference>
<dbReference type="SUPFAM" id="SSF53098">
    <property type="entry name" value="Ribonuclease H-like"/>
    <property type="match status" value="1"/>
</dbReference>